<organism evidence="1 2">
    <name type="scientific">Pseudocohnilembus persalinus</name>
    <name type="common">Ciliate</name>
    <dbReference type="NCBI Taxonomy" id="266149"/>
    <lineage>
        <taxon>Eukaryota</taxon>
        <taxon>Sar</taxon>
        <taxon>Alveolata</taxon>
        <taxon>Ciliophora</taxon>
        <taxon>Intramacronucleata</taxon>
        <taxon>Oligohymenophorea</taxon>
        <taxon>Scuticociliatia</taxon>
        <taxon>Philasterida</taxon>
        <taxon>Pseudocohnilembidae</taxon>
        <taxon>Pseudocohnilembus</taxon>
    </lineage>
</organism>
<reference evidence="1 2" key="1">
    <citation type="journal article" date="2015" name="Sci. Rep.">
        <title>Genome of the facultative scuticociliatosis pathogen Pseudocohnilembus persalinus provides insight into its virulence through horizontal gene transfer.</title>
        <authorList>
            <person name="Xiong J."/>
            <person name="Wang G."/>
            <person name="Cheng J."/>
            <person name="Tian M."/>
            <person name="Pan X."/>
            <person name="Warren A."/>
            <person name="Jiang C."/>
            <person name="Yuan D."/>
            <person name="Miao W."/>
        </authorList>
    </citation>
    <scope>NUCLEOTIDE SEQUENCE [LARGE SCALE GENOMIC DNA]</scope>
    <source>
        <strain evidence="1">36N120E</strain>
    </source>
</reference>
<proteinExistence type="predicted"/>
<evidence type="ECO:0000313" key="1">
    <source>
        <dbReference type="EMBL" id="KRX01522.1"/>
    </source>
</evidence>
<sequence length="1368" mass="164509">MDNYLYKSETELKQYLVKRKQYLCGGIMMIEQMWEPKLQIIKSILKNQLQLDIKQNQTESKNQEKIYDNIQRLEEEEKNIIVHLVDIIDMVMILKFQTKVLKLIVWKKKVFTKIYKLDKKQMQLKLVQKVVYSVGVVEKQQNQDKEFIQGYSQYCQSLAPLGKRCLDFFWRIELKYRDELNVFNIEKQNWMPATVLESKKIKVENDVIYQVKIGYRIFSNLGQDIDNQGRRYIGLGQQYDEWINNMSPIIQEANTLAGKFYKNMDFEQKDRIDDWKDNVYFWNQKNLFAVPRDQFKNKQFIDFVNNFGNKKGFEIILNQIKQGMDINELADILEMMGNLNPILHRSFIVKYVQYFKDLVFNNLEKTRQFEHLIKYNFQNISLIFKNMEVLLKRYLSNQEAKDICDDFKLKNFVFHDQDITYEFLPYTQEFISNLVQIEAFNYKNVKDIWQGIKHDNEEITTQIIQILEKLCTFNFKQLQIQWILDQITDFENLSYLNLDQISLFEQITKYRQILFENFQLFEKLEKDNLAQNEKEVIESQISQKKVILNRAQAFFQKILDQQDYVKDISLLQNAAFRLCEIILFQKQDLNEVLPNLINNLQNVKNGLGFILLIKNLLQEEFVYDLKGQKVQKQKFQEHENKVEEQTGDLTHNSLLFQNEMIKNDFLLKIFEQQPDQKLEIEELDSLWENLVQNEIFQNQKSLFYLWLQKMEGIQGGSEIISRENKKKLFDNFIQKQQEFDENFSLNDFLNFKFILIQSNIISGNFIPCDDKSQQQEEIQGQIGYLSEKIENLSKNLVKKLPMSPQIYKVILSLQNLKEKNEFDNQQHWDQFFQIDKSPQMFMYYLLIVNYVLRGKQNQQNADFINSEIFFGNLVDYQKFQRDWAFDFFRLGGAEDASKKQMNIKSENQEKSNQKIDPEIQQKWKSLKMEEILMEETQLREILIEFSPFQRFFQLDFQKVFQILVKNKEKLQIKMDLEELIKSEFESQNEERKNLKIKDKKINFPIFYKQKKEFLSEQLQNFQENIDFYQKKDQNFNFEKKLQNLLEDMNLSKKIQHFNQNIISAIKNLQQQERLQNFSDKDNNYKQNKRQILENLEDELFELNFQFFYLVLSSDFKDDSYYTNYFYQNSENWEQLLKNCYFYNSFIKKKQVSVNNFDNQNKYKSISNNNINNMNSNFMESSQIIPETFSLQQEQRNNINLKNFGKKQKQLGKLQDKDKIEQEENENDINNMGIQVNYKKLGKIQKMVNFYFSSIFFVFNFQRKNLPIQKFFAFLGSVLNQESNQKLDLKDLENPQVFDFLENIMCLEKQNFELSVRGNQISQVEKGQHQNQGNASFIQPAFDNGKTKIVYGIINLKRQSQIIEQRLKM</sequence>
<evidence type="ECO:0000313" key="2">
    <source>
        <dbReference type="Proteomes" id="UP000054937"/>
    </source>
</evidence>
<gene>
    <name evidence="1" type="ORF">PPERSA_01425</name>
</gene>
<accession>A0A0V0QH30</accession>
<dbReference type="EMBL" id="LDAU01000170">
    <property type="protein sequence ID" value="KRX01522.1"/>
    <property type="molecule type" value="Genomic_DNA"/>
</dbReference>
<comment type="caution">
    <text evidence="1">The sequence shown here is derived from an EMBL/GenBank/DDBJ whole genome shotgun (WGS) entry which is preliminary data.</text>
</comment>
<dbReference type="InParanoid" id="A0A0V0QH30"/>
<keyword evidence="2" id="KW-1185">Reference proteome</keyword>
<dbReference type="Proteomes" id="UP000054937">
    <property type="component" value="Unassembled WGS sequence"/>
</dbReference>
<protein>
    <submittedName>
        <fullName evidence="1">Uncharacterized protein</fullName>
    </submittedName>
</protein>
<name>A0A0V0QH30_PSEPJ</name>